<dbReference type="PROSITE" id="PS01186">
    <property type="entry name" value="EGF_2"/>
    <property type="match status" value="4"/>
</dbReference>
<dbReference type="PROSITE" id="PS51257">
    <property type="entry name" value="PROKAR_LIPOPROTEIN"/>
    <property type="match status" value="1"/>
</dbReference>
<dbReference type="SMART" id="SM00209">
    <property type="entry name" value="TSP1"/>
    <property type="match status" value="2"/>
</dbReference>
<feature type="disulfide bond" evidence="5">
    <location>
        <begin position="625"/>
        <end position="634"/>
    </location>
</feature>
<dbReference type="Gene3D" id="2.60.120.200">
    <property type="match status" value="1"/>
</dbReference>
<dbReference type="GO" id="GO:0005576">
    <property type="term" value="C:extracellular region"/>
    <property type="evidence" value="ECO:0007669"/>
    <property type="project" value="TreeGrafter"/>
</dbReference>
<feature type="domain" description="EGF-like" evidence="6">
    <location>
        <begin position="700"/>
        <end position="731"/>
    </location>
</feature>
<feature type="disulfide bond" evidence="5">
    <location>
        <begin position="671"/>
        <end position="681"/>
    </location>
</feature>
<feature type="disulfide bond" evidence="5">
    <location>
        <begin position="562"/>
        <end position="571"/>
    </location>
</feature>
<feature type="disulfide bond" evidence="5">
    <location>
        <begin position="739"/>
        <end position="749"/>
    </location>
</feature>
<dbReference type="Pfam" id="PF25024">
    <property type="entry name" value="EGF_TEN"/>
    <property type="match status" value="1"/>
</dbReference>
<name>A0A9D3YW31_DREPO</name>
<dbReference type="SUPFAM" id="SSF49899">
    <property type="entry name" value="Concanavalin A-like lectins/glucanases"/>
    <property type="match status" value="1"/>
</dbReference>
<evidence type="ECO:0000256" key="4">
    <source>
        <dbReference type="ARBA" id="ARBA00023157"/>
    </source>
</evidence>
<dbReference type="InterPro" id="IPR036383">
    <property type="entry name" value="TSP1_rpt_sf"/>
</dbReference>
<dbReference type="InterPro" id="IPR048287">
    <property type="entry name" value="TSPN-like_N"/>
</dbReference>
<feature type="disulfide bond" evidence="5">
    <location>
        <begin position="607"/>
        <end position="617"/>
    </location>
</feature>
<dbReference type="InterPro" id="IPR050969">
    <property type="entry name" value="Dev_Signal_Modulators"/>
</dbReference>
<dbReference type="PROSITE" id="PS51121">
    <property type="entry name" value="NTA"/>
    <property type="match status" value="1"/>
</dbReference>
<dbReference type="GO" id="GO:0043113">
    <property type="term" value="P:receptor clustering"/>
    <property type="evidence" value="ECO:0007669"/>
    <property type="project" value="InterPro"/>
</dbReference>
<dbReference type="EMBL" id="JAIWYP010000015">
    <property type="protein sequence ID" value="KAH3705223.1"/>
    <property type="molecule type" value="Genomic_DNA"/>
</dbReference>
<reference evidence="8" key="1">
    <citation type="journal article" date="2019" name="bioRxiv">
        <title>The Genome of the Zebra Mussel, Dreissena polymorpha: A Resource for Invasive Species Research.</title>
        <authorList>
            <person name="McCartney M.A."/>
            <person name="Auch B."/>
            <person name="Kono T."/>
            <person name="Mallez S."/>
            <person name="Zhang Y."/>
            <person name="Obille A."/>
            <person name="Becker A."/>
            <person name="Abrahante J.E."/>
            <person name="Garbe J."/>
            <person name="Badalamenti J.P."/>
            <person name="Herman A."/>
            <person name="Mangelson H."/>
            <person name="Liachko I."/>
            <person name="Sullivan S."/>
            <person name="Sone E.D."/>
            <person name="Koren S."/>
            <person name="Silverstein K.A.T."/>
            <person name="Beckman K.B."/>
            <person name="Gohl D.M."/>
        </authorList>
    </citation>
    <scope>NUCLEOTIDE SEQUENCE</scope>
    <source>
        <strain evidence="8">Duluth1</strain>
        <tissue evidence="8">Whole animal</tissue>
    </source>
</reference>
<dbReference type="Pfam" id="PF00090">
    <property type="entry name" value="TSP_1"/>
    <property type="match status" value="1"/>
</dbReference>
<dbReference type="InterPro" id="IPR013032">
    <property type="entry name" value="EGF-like_CS"/>
</dbReference>
<dbReference type="CDD" id="cd00054">
    <property type="entry name" value="EGF_CA"/>
    <property type="match status" value="1"/>
</dbReference>
<dbReference type="Gene3D" id="2.20.100.10">
    <property type="entry name" value="Thrombospondin type-1 (TSP1) repeat"/>
    <property type="match status" value="2"/>
</dbReference>
<dbReference type="Pfam" id="PF12661">
    <property type="entry name" value="hEGF"/>
    <property type="match status" value="1"/>
</dbReference>
<proteinExistence type="predicted"/>
<dbReference type="GO" id="GO:0043236">
    <property type="term" value="F:laminin binding"/>
    <property type="evidence" value="ECO:0007669"/>
    <property type="project" value="InterPro"/>
</dbReference>
<evidence type="ECO:0000259" key="7">
    <source>
        <dbReference type="PROSITE" id="PS51121"/>
    </source>
</evidence>
<dbReference type="InterPro" id="IPR000742">
    <property type="entry name" value="EGF"/>
</dbReference>
<feature type="domain" description="EGF-like" evidence="6">
    <location>
        <begin position="667"/>
        <end position="699"/>
    </location>
</feature>
<evidence type="ECO:0000256" key="3">
    <source>
        <dbReference type="ARBA" id="ARBA00022737"/>
    </source>
</evidence>
<sequence length="825" mass="90978">MRRKNINLTSIVCRTLLFLQALPLVLSCIYLLNGWTPMPIFNRTARADVVIHGHVLKTYKEIEHRTDAMTYTSTVKMLDVYKGKKLLRNILTPSVSQNIYNISNFGDRKMCYADVTEGKDYILFLTTYKQRLSAKYDDIFGASAKYSDSNAQEVMQQVGQGVADWAEWTSCSKSCDGGQQNRKRNCSEITVDCDTSLMDRRSCNVFSCEGLHDVMSYLGVYKLPVGVYHVTQRPGAFDVTSAARLYTPFYDMFAYGLPRSFSIVASVKCPNDSNGYLFTICDSNGDLQLGLEVGQNNTAFSVTFHLKSGLSDEASLLTFSYNASVSAWKQFGVSVHDDVLELHYNCDKIYSIKHRGLLGKQGKTNLMMSIGKYKSSDDILFEGALEQLVISENVLAAEEQCTAELRDSDRAVKDESDNFIEDISNALSSPGADVITDDKPASGISPSPPALTSAGFPEGEWTEWSECSRSCGRGVQVRTLYCGNNVISACSRAGRDTEQARWCYLGPCQVGCQPPCANGGRCLQTGECFCPQGFTGRSCETVPCDPACMNGGRCFAPGLCQCPHGYTGQACQSAICDPPCNNGGQCIQPGFCSCPYGYMPPTCEPICMQSCRNGGRCVSHNQCHCKGGYVGSDCSIAVCRRGCYNGGRCTSPGQCACVHGFVGSRCHKPVCSPACQNNGRCLYPGICQCKRGYSGPLCETAICRKPCKNGGVCSGNNRCACADGYRGRWCHRKILSNKCRLACMNGGRCRNNKCLCTEGFKGERCEKQKCRFDSYLVPHVETYRKLERFEVVAPCETWPWTSCVETRVQYVLASRTVYRTEYRCL</sequence>
<comment type="caution">
    <text evidence="5">Lacks conserved residue(s) required for the propagation of feature annotation.</text>
</comment>
<dbReference type="PANTHER" id="PTHR14949:SF54">
    <property type="entry name" value="VWFD DOMAIN-CONTAINING PROTEIN"/>
    <property type="match status" value="1"/>
</dbReference>
<evidence type="ECO:0000256" key="1">
    <source>
        <dbReference type="ARBA" id="ARBA00022536"/>
    </source>
</evidence>
<evidence type="ECO:0000256" key="5">
    <source>
        <dbReference type="PROSITE-ProRule" id="PRU00076"/>
    </source>
</evidence>
<dbReference type="SUPFAM" id="SSF82895">
    <property type="entry name" value="TSP-1 type 1 repeat"/>
    <property type="match status" value="2"/>
</dbReference>
<dbReference type="SUPFAM" id="SSF57196">
    <property type="entry name" value="EGF/Laminin"/>
    <property type="match status" value="1"/>
</dbReference>
<dbReference type="GO" id="GO:0005102">
    <property type="term" value="F:signaling receptor binding"/>
    <property type="evidence" value="ECO:0007669"/>
    <property type="project" value="TreeGrafter"/>
</dbReference>
<dbReference type="InterPro" id="IPR004850">
    <property type="entry name" value="NtA_dom"/>
</dbReference>
<dbReference type="Proteomes" id="UP000828390">
    <property type="component" value="Unassembled WGS sequence"/>
</dbReference>
<keyword evidence="2" id="KW-0732">Signal</keyword>
<feature type="domain" description="EGF-like" evidence="6">
    <location>
        <begin position="735"/>
        <end position="766"/>
    </location>
</feature>
<feature type="disulfide bond" evidence="5">
    <location>
        <begin position="689"/>
        <end position="698"/>
    </location>
</feature>
<dbReference type="AlphaFoldDB" id="A0A9D3YW31"/>
<reference evidence="8" key="2">
    <citation type="submission" date="2020-11" db="EMBL/GenBank/DDBJ databases">
        <authorList>
            <person name="McCartney M.A."/>
            <person name="Auch B."/>
            <person name="Kono T."/>
            <person name="Mallez S."/>
            <person name="Becker A."/>
            <person name="Gohl D.M."/>
            <person name="Silverstein K.A.T."/>
            <person name="Koren S."/>
            <person name="Bechman K.B."/>
            <person name="Herman A."/>
            <person name="Abrahante J.E."/>
            <person name="Garbe J."/>
        </authorList>
    </citation>
    <scope>NUCLEOTIDE SEQUENCE</scope>
    <source>
        <strain evidence="8">Duluth1</strain>
        <tissue evidence="8">Whole animal</tissue>
    </source>
</reference>
<feature type="domain" description="NtA" evidence="7">
    <location>
        <begin position="28"/>
        <end position="166"/>
    </location>
</feature>
<keyword evidence="4 5" id="KW-1015">Disulfide bond</keyword>
<dbReference type="PROSITE" id="PS50092">
    <property type="entry name" value="TSP1"/>
    <property type="match status" value="2"/>
</dbReference>
<dbReference type="SUPFAM" id="SSF50242">
    <property type="entry name" value="TIMP-like"/>
    <property type="match status" value="1"/>
</dbReference>
<dbReference type="PROSITE" id="PS00022">
    <property type="entry name" value="EGF_1"/>
    <property type="match status" value="4"/>
</dbReference>
<dbReference type="SMART" id="SM00210">
    <property type="entry name" value="TSPN"/>
    <property type="match status" value="1"/>
</dbReference>
<protein>
    <submittedName>
        <fullName evidence="8">Uncharacterized protein</fullName>
    </submittedName>
</protein>
<keyword evidence="1 5" id="KW-0245">EGF-like domain</keyword>
<feature type="disulfide bond" evidence="5">
    <location>
        <begin position="544"/>
        <end position="554"/>
    </location>
</feature>
<dbReference type="GO" id="GO:0009986">
    <property type="term" value="C:cell surface"/>
    <property type="evidence" value="ECO:0007669"/>
    <property type="project" value="TreeGrafter"/>
</dbReference>
<organism evidence="8 9">
    <name type="scientific">Dreissena polymorpha</name>
    <name type="common">Zebra mussel</name>
    <name type="synonym">Mytilus polymorpha</name>
    <dbReference type="NCBI Taxonomy" id="45954"/>
    <lineage>
        <taxon>Eukaryota</taxon>
        <taxon>Metazoa</taxon>
        <taxon>Spiralia</taxon>
        <taxon>Lophotrochozoa</taxon>
        <taxon>Mollusca</taxon>
        <taxon>Bivalvia</taxon>
        <taxon>Autobranchia</taxon>
        <taxon>Heteroconchia</taxon>
        <taxon>Euheterodonta</taxon>
        <taxon>Imparidentia</taxon>
        <taxon>Neoheterodontei</taxon>
        <taxon>Myida</taxon>
        <taxon>Dreissenoidea</taxon>
        <taxon>Dreissenidae</taxon>
        <taxon>Dreissena</taxon>
    </lineage>
</organism>
<feature type="domain" description="EGF-like" evidence="6">
    <location>
        <begin position="604"/>
        <end position="635"/>
    </location>
</feature>
<feature type="disulfide bond" evidence="5">
    <location>
        <begin position="756"/>
        <end position="765"/>
    </location>
</feature>
<feature type="disulfide bond" evidence="5">
    <location>
        <begin position="721"/>
        <end position="730"/>
    </location>
</feature>
<dbReference type="InterPro" id="IPR000884">
    <property type="entry name" value="TSP1_rpt"/>
</dbReference>
<dbReference type="Gene3D" id="2.10.25.10">
    <property type="entry name" value="Laminin"/>
    <property type="match status" value="6"/>
</dbReference>
<feature type="domain" description="EGF-like" evidence="6">
    <location>
        <begin position="540"/>
        <end position="572"/>
    </location>
</feature>
<evidence type="ECO:0000313" key="8">
    <source>
        <dbReference type="EMBL" id="KAH3705223.1"/>
    </source>
</evidence>
<comment type="caution">
    <text evidence="8">The sequence shown here is derived from an EMBL/GenBank/DDBJ whole genome shotgun (WGS) entry which is preliminary data.</text>
</comment>
<dbReference type="PROSITE" id="PS50026">
    <property type="entry name" value="EGF_3"/>
    <property type="match status" value="5"/>
</dbReference>
<dbReference type="GO" id="GO:0005886">
    <property type="term" value="C:plasma membrane"/>
    <property type="evidence" value="ECO:0007669"/>
    <property type="project" value="GOC"/>
</dbReference>
<gene>
    <name evidence="8" type="ORF">DPMN_080290</name>
</gene>
<dbReference type="PANTHER" id="PTHR14949">
    <property type="entry name" value="EGF-LIKE-DOMAIN, MULTIPLE 7, 8"/>
    <property type="match status" value="1"/>
</dbReference>
<dbReference type="OrthoDB" id="382013at2759"/>
<feature type="disulfide bond" evidence="5">
    <location>
        <begin position="703"/>
        <end position="713"/>
    </location>
</feature>
<evidence type="ECO:0000256" key="2">
    <source>
        <dbReference type="ARBA" id="ARBA00022729"/>
    </source>
</evidence>
<dbReference type="InterPro" id="IPR008993">
    <property type="entry name" value="TIMP-like_OB-fold"/>
</dbReference>
<dbReference type="SMART" id="SM00181">
    <property type="entry name" value="EGF"/>
    <property type="match status" value="8"/>
</dbReference>
<dbReference type="InterPro" id="IPR013320">
    <property type="entry name" value="ConA-like_dom_sf"/>
</dbReference>
<accession>A0A9D3YW31</accession>
<keyword evidence="3" id="KW-0677">Repeat</keyword>
<dbReference type="Gene3D" id="2.40.50.120">
    <property type="match status" value="1"/>
</dbReference>
<evidence type="ECO:0000259" key="6">
    <source>
        <dbReference type="PROSITE" id="PS50026"/>
    </source>
</evidence>
<keyword evidence="9" id="KW-1185">Reference proteome</keyword>
<evidence type="ECO:0000313" key="9">
    <source>
        <dbReference type="Proteomes" id="UP000828390"/>
    </source>
</evidence>